<feature type="compositionally biased region" description="Acidic residues" evidence="6">
    <location>
        <begin position="1394"/>
        <end position="1405"/>
    </location>
</feature>
<dbReference type="EMBL" id="OOIP01000005">
    <property type="protein sequence ID" value="SPO36948.1"/>
    <property type="molecule type" value="Genomic_DNA"/>
</dbReference>
<dbReference type="Pfam" id="PF04182">
    <property type="entry name" value="B-block_TFIIIC"/>
    <property type="match status" value="1"/>
</dbReference>
<dbReference type="GO" id="GO:0000127">
    <property type="term" value="C:transcription factor TFIIIC complex"/>
    <property type="evidence" value="ECO:0007669"/>
    <property type="project" value="InterPro"/>
</dbReference>
<protein>
    <submittedName>
        <fullName evidence="9">Uncharacterized protein</fullName>
    </submittedName>
</protein>
<dbReference type="InterPro" id="IPR007309">
    <property type="entry name" value="TFIIIC_Bblock-bd"/>
</dbReference>
<gene>
    <name evidence="9" type="ORF">PSFLO_02419</name>
</gene>
<feature type="compositionally biased region" description="Basic and acidic residues" evidence="6">
    <location>
        <begin position="791"/>
        <end position="801"/>
    </location>
</feature>
<feature type="compositionally biased region" description="Low complexity" evidence="6">
    <location>
        <begin position="767"/>
        <end position="777"/>
    </location>
</feature>
<evidence type="ECO:0000256" key="1">
    <source>
        <dbReference type="ARBA" id="ARBA00004123"/>
    </source>
</evidence>
<dbReference type="Proteomes" id="UP000323386">
    <property type="component" value="Unassembled WGS sequence"/>
</dbReference>
<keyword evidence="5" id="KW-0539">Nucleus</keyword>
<evidence type="ECO:0000256" key="2">
    <source>
        <dbReference type="ARBA" id="ARBA00022553"/>
    </source>
</evidence>
<feature type="region of interest" description="Disordered" evidence="6">
    <location>
        <begin position="281"/>
        <end position="309"/>
    </location>
</feature>
<feature type="compositionally biased region" description="Polar residues" evidence="6">
    <location>
        <begin position="737"/>
        <end position="747"/>
    </location>
</feature>
<feature type="compositionally biased region" description="Basic and acidic residues" evidence="6">
    <location>
        <begin position="1432"/>
        <end position="1441"/>
    </location>
</feature>
<evidence type="ECO:0000256" key="4">
    <source>
        <dbReference type="ARBA" id="ARBA00023163"/>
    </source>
</evidence>
<evidence type="ECO:0000313" key="10">
    <source>
        <dbReference type="Proteomes" id="UP000323386"/>
    </source>
</evidence>
<dbReference type="GO" id="GO:0042791">
    <property type="term" value="P:5S class rRNA transcription by RNA polymerase III"/>
    <property type="evidence" value="ECO:0007669"/>
    <property type="project" value="TreeGrafter"/>
</dbReference>
<dbReference type="PANTHER" id="PTHR15180:SF1">
    <property type="entry name" value="GENERAL TRANSCRIPTION FACTOR 3C POLYPEPTIDE 1"/>
    <property type="match status" value="1"/>
</dbReference>
<feature type="compositionally biased region" description="Basic residues" evidence="6">
    <location>
        <begin position="626"/>
        <end position="637"/>
    </location>
</feature>
<evidence type="ECO:0000313" key="9">
    <source>
        <dbReference type="EMBL" id="SPO36948.1"/>
    </source>
</evidence>
<feature type="compositionally biased region" description="Basic and acidic residues" evidence="6">
    <location>
        <begin position="641"/>
        <end position="652"/>
    </location>
</feature>
<feature type="domain" description="Transcription factor tau subunit sfc3/Tfc3 C-terminal" evidence="8">
    <location>
        <begin position="1447"/>
        <end position="1842"/>
    </location>
</feature>
<dbReference type="InterPro" id="IPR036390">
    <property type="entry name" value="WH_DNA-bd_sf"/>
</dbReference>
<dbReference type="Pfam" id="PF20222">
    <property type="entry name" value="DUF6581"/>
    <property type="match status" value="2"/>
</dbReference>
<dbReference type="InterPro" id="IPR046488">
    <property type="entry name" value="Sfc3/Tfc3_C"/>
</dbReference>
<reference evidence="9 10" key="1">
    <citation type="submission" date="2018-03" db="EMBL/GenBank/DDBJ databases">
        <authorList>
            <person name="Guldener U."/>
        </authorList>
    </citation>
    <scope>NUCLEOTIDE SEQUENCE [LARGE SCALE GENOMIC DNA]</scope>
    <source>
        <strain evidence="9 10">DAOM196992</strain>
    </source>
</reference>
<dbReference type="OrthoDB" id="68020at2759"/>
<evidence type="ECO:0000256" key="3">
    <source>
        <dbReference type="ARBA" id="ARBA00023125"/>
    </source>
</evidence>
<evidence type="ECO:0000259" key="7">
    <source>
        <dbReference type="Pfam" id="PF04182"/>
    </source>
</evidence>
<dbReference type="GO" id="GO:0005634">
    <property type="term" value="C:nucleus"/>
    <property type="evidence" value="ECO:0007669"/>
    <property type="project" value="UniProtKB-SubCell"/>
</dbReference>
<keyword evidence="2" id="KW-0597">Phosphoprotein</keyword>
<keyword evidence="10" id="KW-1185">Reference proteome</keyword>
<dbReference type="GO" id="GO:0003677">
    <property type="term" value="F:DNA binding"/>
    <property type="evidence" value="ECO:0007669"/>
    <property type="project" value="UniProtKB-KW"/>
</dbReference>
<dbReference type="GO" id="GO:0006384">
    <property type="term" value="P:transcription initiation at RNA polymerase III promoter"/>
    <property type="evidence" value="ECO:0007669"/>
    <property type="project" value="InterPro"/>
</dbReference>
<feature type="compositionally biased region" description="Basic residues" evidence="6">
    <location>
        <begin position="1416"/>
        <end position="1431"/>
    </location>
</feature>
<organism evidence="9 10">
    <name type="scientific">Pseudozyma flocculosa</name>
    <dbReference type="NCBI Taxonomy" id="84751"/>
    <lineage>
        <taxon>Eukaryota</taxon>
        <taxon>Fungi</taxon>
        <taxon>Dikarya</taxon>
        <taxon>Basidiomycota</taxon>
        <taxon>Ustilaginomycotina</taxon>
        <taxon>Ustilaginomycetes</taxon>
        <taxon>Ustilaginales</taxon>
        <taxon>Ustilaginaceae</taxon>
        <taxon>Pseudozyma</taxon>
    </lineage>
</organism>
<feature type="region of interest" description="Disordered" evidence="6">
    <location>
        <begin position="731"/>
        <end position="804"/>
    </location>
</feature>
<dbReference type="PANTHER" id="PTHR15180">
    <property type="entry name" value="GENERAL TRANSCRIPTION FACTOR 3C POLYPEPTIDE 1"/>
    <property type="match status" value="1"/>
</dbReference>
<name>A0A5C3EXJ7_9BASI</name>
<evidence type="ECO:0000256" key="5">
    <source>
        <dbReference type="ARBA" id="ARBA00023242"/>
    </source>
</evidence>
<feature type="domain" description="B-block binding subunit of TFIIIC" evidence="7">
    <location>
        <begin position="159"/>
        <end position="225"/>
    </location>
</feature>
<evidence type="ECO:0000259" key="8">
    <source>
        <dbReference type="Pfam" id="PF20222"/>
    </source>
</evidence>
<feature type="domain" description="Transcription factor tau subunit sfc3/Tfc3 C-terminal" evidence="8">
    <location>
        <begin position="1955"/>
        <end position="1998"/>
    </location>
</feature>
<feature type="compositionally biased region" description="Acidic residues" evidence="6">
    <location>
        <begin position="281"/>
        <end position="293"/>
    </location>
</feature>
<feature type="compositionally biased region" description="Pro residues" evidence="6">
    <location>
        <begin position="757"/>
        <end position="766"/>
    </location>
</feature>
<comment type="subcellular location">
    <subcellularLocation>
        <location evidence="1">Nucleus</location>
    </subcellularLocation>
</comment>
<feature type="compositionally biased region" description="Polar residues" evidence="6">
    <location>
        <begin position="656"/>
        <end position="670"/>
    </location>
</feature>
<feature type="compositionally biased region" description="Polar residues" evidence="6">
    <location>
        <begin position="1442"/>
        <end position="1453"/>
    </location>
</feature>
<keyword evidence="3" id="KW-0238">DNA-binding</keyword>
<dbReference type="SUPFAM" id="SSF46785">
    <property type="entry name" value="Winged helix' DNA-binding domain"/>
    <property type="match status" value="1"/>
</dbReference>
<dbReference type="InterPro" id="IPR044210">
    <property type="entry name" value="Tfc3-like"/>
</dbReference>
<sequence length="2058" mass="225802">MIDELIRHCIEEIGFDGEAGTGLDRLQHFIHDFHQAQSERERLPPQQVDESYRAFVFRALLSHPDVHVGTHAAGAASPGGAAKKPVASKAERAGRGIKKQIPASSAAQSDRVELIPDEEARSTSIPDLQQRHGDDLRLVLSADVVRKMLAGSAEKILTPSNYRFLQLVCRSREAAVVSTDLGAELGIDQKTVFYIAKKLIEAGLIVKLKARQTGTTASYFVATKFRDQCPLWLCQQDDNIHGASTSIASATTRPPSKRIKVEAENQSKAIADHFLGVDGEDDADGDADDDDDAAVAGNVDGPTLALDGPEPAAGSKLFETLDADTTMVWLTSRPDLVRRRLYAFMGLTSAKVALRSLLQLRLGLANSPKRVRRAFQAFLERLVLDGLVEVVGLSASEPVDGGQSQSRSLRRGFRLTTKGELDMEALAASDTLLDARYAEREQRQKSDKGLLERELRMQDIRVARELTFERQAHELVARAGASGITLRQMQNAFNVSGLIKRTLEMLVLRSEEANKDASVADMRIRQFHEFLGRERRLRLYSQHAWTLQSASDGYMADEDAAILASAGGFPDIEDGAFYTDGDDAIAKTRGIVSEAFVDNGRGGSASMKGGDGGDEDGNGGLESTLRKKPTGRPKGRLNNKTIERMKRAEALAKSRASGSAETTPSGDSESAATAATADGGFVAMQEPSTPAESAAKRRKLQSIVAETQPQAIDAPPPVMREASAAATVDDLDATGGDASSTTTQAGVAQTGIASPPAAAPPSPSSTPVPATTPSKPSNGAPYTPQVGAAAKQERMTSEKKPKSSVTELRSAIALVECIEELGGALDTLLVPQALDAFVERNRDRYSSQVLNLREKRKRDKAIAKAVDKGTLKKTFVKVRKPGDHAQRTIVYVPSIDPARLQRYCDAVVNGEEGWSRATDTVSILHLRSGQVHLPAEDITSLSIRRPWQDSTTLDVSSFEADPHLAERMRAPFLAQDMPVKQFLGHASGPVARLVLFHLSGIDAINANVSSKVQRDPRPSIDISYFWTEASLELFLALCGLRYYSPSLEAAYQDPATRYQAVCELPSDVKEAIGLPSALDAAPPPEIQTAIYSLAAQLQSMGVLEAVPDADTDDSARTLTLPCTRFELRDRVPIYNWKAKGSTKPVLSVASVGASIDRARAFWQNTALICSKRIRATSSAAQPESGFQAANVSRGVQPDLLKTKAWRMGHTIRPVQRRFLLRFLRAGEPLPSDKAVQLASWISLVPADAVKRFWTLALADLGGRGGEVAARKRHMGWSLDIQGLQIADIEAREMRRLRDRDREGRKTTLRKARELRDKRVRSFEQWLTDAFQSMPAAEAYRNRIEWALRQIRKRYIESHPGFDAGDARRAIERGVAIASGVGVRLSSIRRPPADNDGDDAQVEDEGAAGGSQGGVPRPRRPRNPAKARRRKKGAEGRKEQTSRRSTTSANYWTPQRNELLRDAAVILQARDRARGRSDWSALAQIWDEEDRSKNQNFVSRQWKLQLGRMRGEFGEEGYLSALERQWTAVSREARSKGELADPAFPSATDFDLKQHIEFLRARIDKDAIFASLEKPSQINPLPLDLAKHDFTQGWKDEFRYVPPETKWEDFHNQESGHNHRRQGMLLGNALVLEPTSNDVPARQRPTEPVAAEGAEAQLRAQMAEAAVRIVILSDDRRCSATDKAEFCRRFGEDEIEAAVVRLLETRVIRPTTAEVTQRRQPGTNFALTDDFFVQPQDHRLHRSDEIGLRHTLARLDGKLEQSMSAPLFVEPVETDGEAACLGTMLSNNLMTADIDVAPFADLRGHHAFNARVLNDDEIETVLSISITAAGLEQGRSATVKMPSPPAATNGRIANDELAEAESWLEVFTIAADEDLEALQEVKHLLDAAGPEGVELGKCLAILRPACLAWLLNRGRAPAFVAGHSHVRLVSAQHIRLYTLPRLTTGSTSNDNSGDESLRQPARLWLDIHGNVLEDKWRRLVELLAQACVQRPGISLDTLCAKFRSSCTAVEVFEAVQALENTQRFETRWVHVDEVGVAVASVHPRGGIWAGFEDDDDEAN</sequence>
<evidence type="ECO:0000256" key="6">
    <source>
        <dbReference type="SAM" id="MobiDB-lite"/>
    </source>
</evidence>
<feature type="region of interest" description="Disordered" evidence="6">
    <location>
        <begin position="1386"/>
        <end position="1453"/>
    </location>
</feature>
<feature type="region of interest" description="Disordered" evidence="6">
    <location>
        <begin position="88"/>
        <end position="110"/>
    </location>
</feature>
<accession>A0A5C3EXJ7</accession>
<keyword evidence="4" id="KW-0804">Transcription</keyword>
<feature type="region of interest" description="Disordered" evidence="6">
    <location>
        <begin position="597"/>
        <end position="673"/>
    </location>
</feature>
<proteinExistence type="predicted"/>